<dbReference type="Pfam" id="PF22486">
    <property type="entry name" value="MATH_2"/>
    <property type="match status" value="1"/>
</dbReference>
<dbReference type="SUPFAM" id="SSF49599">
    <property type="entry name" value="TRAF domain-like"/>
    <property type="match status" value="1"/>
</dbReference>
<name>A0AAN8ISD7_TRICO</name>
<feature type="region of interest" description="Disordered" evidence="1">
    <location>
        <begin position="306"/>
        <end position="349"/>
    </location>
</feature>
<gene>
    <name evidence="4" type="ORF">GCK32_000729</name>
</gene>
<dbReference type="PROSITE" id="PS50097">
    <property type="entry name" value="BTB"/>
    <property type="match status" value="1"/>
</dbReference>
<evidence type="ECO:0000259" key="2">
    <source>
        <dbReference type="PROSITE" id="PS50097"/>
    </source>
</evidence>
<accession>A0AAN8ISD7</accession>
<comment type="caution">
    <text evidence="4">The sequence shown here is derived from an EMBL/GenBank/DDBJ whole genome shotgun (WGS) entry which is preliminary data.</text>
</comment>
<dbReference type="EMBL" id="WIXE01007948">
    <property type="protein sequence ID" value="KAK5979832.1"/>
    <property type="molecule type" value="Genomic_DNA"/>
</dbReference>
<dbReference type="CDD" id="cd00121">
    <property type="entry name" value="MATH"/>
    <property type="match status" value="1"/>
</dbReference>
<dbReference type="InterPro" id="IPR008974">
    <property type="entry name" value="TRAF-like"/>
</dbReference>
<dbReference type="GO" id="GO:0030163">
    <property type="term" value="P:protein catabolic process"/>
    <property type="evidence" value="ECO:0007669"/>
    <property type="project" value="UniProtKB-ARBA"/>
</dbReference>
<feature type="compositionally biased region" description="Polar residues" evidence="1">
    <location>
        <begin position="386"/>
        <end position="398"/>
    </location>
</feature>
<dbReference type="Gene3D" id="1.25.40.420">
    <property type="match status" value="1"/>
</dbReference>
<dbReference type="Gene3D" id="3.30.710.10">
    <property type="entry name" value="Potassium Channel Kv1.1, Chain A"/>
    <property type="match status" value="1"/>
</dbReference>
<feature type="domain" description="MATH" evidence="3">
    <location>
        <begin position="490"/>
        <end position="618"/>
    </location>
</feature>
<dbReference type="Proteomes" id="UP001331761">
    <property type="component" value="Unassembled WGS sequence"/>
</dbReference>
<feature type="domain" description="BTB" evidence="2">
    <location>
        <begin position="663"/>
        <end position="730"/>
    </location>
</feature>
<dbReference type="PANTHER" id="PTHR24413">
    <property type="entry name" value="SPECKLE-TYPE POZ PROTEIN"/>
    <property type="match status" value="1"/>
</dbReference>
<dbReference type="Pfam" id="PF00651">
    <property type="entry name" value="BTB"/>
    <property type="match status" value="1"/>
</dbReference>
<feature type="region of interest" description="Disordered" evidence="1">
    <location>
        <begin position="194"/>
        <end position="235"/>
    </location>
</feature>
<dbReference type="InterPro" id="IPR011333">
    <property type="entry name" value="SKP1/BTB/POZ_sf"/>
</dbReference>
<dbReference type="Gene3D" id="2.60.210.10">
    <property type="entry name" value="Apoptosis, Tumor Necrosis Factor Receptor Associated Protein 2, Chain A"/>
    <property type="match status" value="1"/>
</dbReference>
<evidence type="ECO:0000256" key="1">
    <source>
        <dbReference type="SAM" id="MobiDB-lite"/>
    </source>
</evidence>
<dbReference type="CDD" id="cd18186">
    <property type="entry name" value="BTB_POZ_ZBTB_KLHL-like"/>
    <property type="match status" value="1"/>
</dbReference>
<dbReference type="AlphaFoldDB" id="A0AAN8ISD7"/>
<organism evidence="4 5">
    <name type="scientific">Trichostrongylus colubriformis</name>
    <name type="common">Black scour worm</name>
    <dbReference type="NCBI Taxonomy" id="6319"/>
    <lineage>
        <taxon>Eukaryota</taxon>
        <taxon>Metazoa</taxon>
        <taxon>Ecdysozoa</taxon>
        <taxon>Nematoda</taxon>
        <taxon>Chromadorea</taxon>
        <taxon>Rhabditida</taxon>
        <taxon>Rhabditina</taxon>
        <taxon>Rhabditomorpha</taxon>
        <taxon>Strongyloidea</taxon>
        <taxon>Trichostrongylidae</taxon>
        <taxon>Trichostrongylus</taxon>
    </lineage>
</organism>
<evidence type="ECO:0008006" key="6">
    <source>
        <dbReference type="Google" id="ProtNLM"/>
    </source>
</evidence>
<feature type="region of interest" description="Disordered" evidence="1">
    <location>
        <begin position="369"/>
        <end position="398"/>
    </location>
</feature>
<sequence>MLDSPYADLPVDHQCVEEYIGANESIDKVFIDDPECMVRISPTSTLKLFTYRTPIIYRGARDPNFSVVDYNGPGFITHTEERLIEEHYRSTFMDAEHGAGVVNSIGFASVGTLGTPVGATLVYPDIPDSVSDNNSCNVPNDIIKIVRSGTPEIVESHEESVIVCAEANSPLKRLLAEEDSTDEEEQEAGVIVSTATSAAKRPAKSPNQTEGKVPPTERRMTRSASRIPAEGQTTPRPVNIAMRRSSAAVTKRGPCRSSCVSVEDKVMTPSGSVDIKIHVDSSLTPTFGMITRSRDRNATTLVVDVRTPPQRSAEKRSAPYRSTNGGSARIASSPLSGSRKRPHRELERGATGITPVVHRLNLDIPCRSTGDASESGSMAFPKVRSAPTTPSKVTSGSITRMGSKWSLSKLDTRATAIANLELGEPPSKMRRIYGFMRRLVGLGLGNGQWSDPWMSQASSVDFEPADECSVHDGAPPFKTSGCVTRFDTVDLRYAWVIEDFSAQMDLHSIGEHLTSKNFGDNDHEFVLKLFPAGKDEDCTGYISLYLQIMKCPNPKIQLRIRFSVETPEGSREYFPKNSVLSINRYGTITASKFFHSDIVKNRFLRRGLRDALTVSADITVFLDSKTISEVPFRDLEDDEVFIESCFDLPDSNVYECGAETPKSDFIVDVEDRQFHLHRCVLATTSQYFSAMLKEQTLEGSNGRVELKDVGANVFEIIVNYIYEVKRPQSDEITVELIKAVDMLMMDGLKAHCCAVLMRDITVDNFTLRLEIADFLNADRLFKRLAVFLASNRREVFARADWVELRNLHPKMVCRVMEYAWSYAENYFPYAKFVKRRRLCY</sequence>
<evidence type="ECO:0000259" key="3">
    <source>
        <dbReference type="PROSITE" id="PS50144"/>
    </source>
</evidence>
<evidence type="ECO:0000313" key="5">
    <source>
        <dbReference type="Proteomes" id="UP001331761"/>
    </source>
</evidence>
<protein>
    <recommendedName>
        <fullName evidence="6">BTB domain-containing protein</fullName>
    </recommendedName>
</protein>
<keyword evidence="5" id="KW-1185">Reference proteome</keyword>
<dbReference type="InterPro" id="IPR002083">
    <property type="entry name" value="MATH/TRAF_dom"/>
</dbReference>
<reference evidence="4 5" key="1">
    <citation type="submission" date="2019-10" db="EMBL/GenBank/DDBJ databases">
        <title>Assembly and Annotation for the nematode Trichostrongylus colubriformis.</title>
        <authorList>
            <person name="Martin J."/>
        </authorList>
    </citation>
    <scope>NUCLEOTIDE SEQUENCE [LARGE SCALE GENOMIC DNA]</scope>
    <source>
        <strain evidence="4">G859</strain>
        <tissue evidence="4">Whole worm</tissue>
    </source>
</reference>
<proteinExistence type="predicted"/>
<dbReference type="SUPFAM" id="SSF54695">
    <property type="entry name" value="POZ domain"/>
    <property type="match status" value="1"/>
</dbReference>
<evidence type="ECO:0000313" key="4">
    <source>
        <dbReference type="EMBL" id="KAK5979832.1"/>
    </source>
</evidence>
<dbReference type="SMART" id="SM00225">
    <property type="entry name" value="BTB"/>
    <property type="match status" value="1"/>
</dbReference>
<dbReference type="InterPro" id="IPR000210">
    <property type="entry name" value="BTB/POZ_dom"/>
</dbReference>
<dbReference type="PROSITE" id="PS50144">
    <property type="entry name" value="MATH"/>
    <property type="match status" value="1"/>
</dbReference>